<keyword evidence="1" id="KW-0479">Metal-binding</keyword>
<keyword evidence="8" id="KW-1185">Reference proteome</keyword>
<dbReference type="EMBL" id="CAEY01001349">
    <property type="status" value="NOT_ANNOTATED_CDS"/>
    <property type="molecule type" value="Genomic_DNA"/>
</dbReference>
<keyword evidence="3" id="KW-0862">Zinc</keyword>
<dbReference type="EMBL" id="CAEY01001348">
    <property type="status" value="NOT_ANNOTATED_CDS"/>
    <property type="molecule type" value="Genomic_DNA"/>
</dbReference>
<gene>
    <name evidence="7" type="primary">107359818</name>
</gene>
<dbReference type="InterPro" id="IPR011011">
    <property type="entry name" value="Znf_FYVE_PHD"/>
</dbReference>
<dbReference type="OMA" id="TCPNDRE"/>
<feature type="domain" description="FYVE-type" evidence="5">
    <location>
        <begin position="85"/>
        <end position="142"/>
    </location>
</feature>
<dbReference type="InterPro" id="IPR013083">
    <property type="entry name" value="Znf_RING/FYVE/PHD"/>
</dbReference>
<dbReference type="STRING" id="32264.T1K1C3"/>
<dbReference type="KEGG" id="tut:107359818"/>
<dbReference type="InterPro" id="IPR043566">
    <property type="entry name" value="Rabphilin/DOC2/Noc2"/>
</dbReference>
<reference evidence="7" key="2">
    <citation type="submission" date="2015-06" db="UniProtKB">
        <authorList>
            <consortium name="EnsemblMetazoa"/>
        </authorList>
    </citation>
    <scope>IDENTIFICATION</scope>
</reference>
<dbReference type="HOGENOM" id="CLU_117933_0_0_1"/>
<dbReference type="SUPFAM" id="SSF57903">
    <property type="entry name" value="FYVE/PHD zinc finger"/>
    <property type="match status" value="1"/>
</dbReference>
<dbReference type="EMBL" id="CAEY01001351">
    <property type="status" value="NOT_ANNOTATED_CDS"/>
    <property type="molecule type" value="Genomic_DNA"/>
</dbReference>
<name>T1K1C3_TETUR</name>
<evidence type="ECO:0000256" key="4">
    <source>
        <dbReference type="PROSITE-ProRule" id="PRU00091"/>
    </source>
</evidence>
<dbReference type="AlphaFoldDB" id="T1K1C3"/>
<protein>
    <recommendedName>
        <fullName evidence="9">FYVE-type domain-containing protein</fullName>
    </recommendedName>
</protein>
<dbReference type="PANTHER" id="PTHR45729">
    <property type="entry name" value="RABPHILIN, ISOFORM A"/>
    <property type="match status" value="1"/>
</dbReference>
<dbReference type="GO" id="GO:0031267">
    <property type="term" value="F:small GTPase binding"/>
    <property type="evidence" value="ECO:0007669"/>
    <property type="project" value="InterPro"/>
</dbReference>
<evidence type="ECO:0000256" key="2">
    <source>
        <dbReference type="ARBA" id="ARBA00022771"/>
    </source>
</evidence>
<dbReference type="InterPro" id="IPR041282">
    <property type="entry name" value="FYVE_2"/>
</dbReference>
<dbReference type="PROSITE" id="PS50916">
    <property type="entry name" value="RABBD"/>
    <property type="match status" value="1"/>
</dbReference>
<feature type="domain" description="RabBD" evidence="6">
    <location>
        <begin position="37"/>
        <end position="154"/>
    </location>
</feature>
<dbReference type="InterPro" id="IPR017455">
    <property type="entry name" value="Znf_FYVE-rel"/>
</dbReference>
<dbReference type="GO" id="GO:0008270">
    <property type="term" value="F:zinc ion binding"/>
    <property type="evidence" value="ECO:0007669"/>
    <property type="project" value="UniProtKB-KW"/>
</dbReference>
<proteinExistence type="predicted"/>
<keyword evidence="2 4" id="KW-0863">Zinc-finger</keyword>
<dbReference type="GO" id="GO:0006887">
    <property type="term" value="P:exocytosis"/>
    <property type="evidence" value="ECO:0007669"/>
    <property type="project" value="TreeGrafter"/>
</dbReference>
<dbReference type="EMBL" id="CAEY01001350">
    <property type="status" value="NOT_ANNOTATED_CDS"/>
    <property type="molecule type" value="Genomic_DNA"/>
</dbReference>
<dbReference type="OrthoDB" id="270970at2759"/>
<reference evidence="8" key="1">
    <citation type="submission" date="2011-08" db="EMBL/GenBank/DDBJ databases">
        <authorList>
            <person name="Rombauts S."/>
        </authorList>
    </citation>
    <scope>NUCLEOTIDE SEQUENCE</scope>
    <source>
        <strain evidence="8">London</strain>
    </source>
</reference>
<evidence type="ECO:0008006" key="9">
    <source>
        <dbReference type="Google" id="ProtNLM"/>
    </source>
</evidence>
<accession>T1K1C3</accession>
<organism evidence="7 8">
    <name type="scientific">Tetranychus urticae</name>
    <name type="common">Two-spotted spider mite</name>
    <dbReference type="NCBI Taxonomy" id="32264"/>
    <lineage>
        <taxon>Eukaryota</taxon>
        <taxon>Metazoa</taxon>
        <taxon>Ecdysozoa</taxon>
        <taxon>Arthropoda</taxon>
        <taxon>Chelicerata</taxon>
        <taxon>Arachnida</taxon>
        <taxon>Acari</taxon>
        <taxon>Acariformes</taxon>
        <taxon>Trombidiformes</taxon>
        <taxon>Prostigmata</taxon>
        <taxon>Eleutherengona</taxon>
        <taxon>Raphignathae</taxon>
        <taxon>Tetranychoidea</taxon>
        <taxon>Tetranychidae</taxon>
        <taxon>Tetranychus</taxon>
    </lineage>
</organism>
<dbReference type="eggNOG" id="KOG1013">
    <property type="taxonomic scope" value="Eukaryota"/>
</dbReference>
<dbReference type="Gene3D" id="3.30.40.10">
    <property type="entry name" value="Zinc/RING finger domain, C3HC4 (zinc finger)"/>
    <property type="match status" value="1"/>
</dbReference>
<dbReference type="PROSITE" id="PS50178">
    <property type="entry name" value="ZF_FYVE"/>
    <property type="match status" value="1"/>
</dbReference>
<dbReference type="InterPro" id="IPR010911">
    <property type="entry name" value="Rab_BD"/>
</dbReference>
<dbReference type="Proteomes" id="UP000015104">
    <property type="component" value="Unassembled WGS sequence"/>
</dbReference>
<evidence type="ECO:0000256" key="1">
    <source>
        <dbReference type="ARBA" id="ARBA00022723"/>
    </source>
</evidence>
<evidence type="ECO:0000313" key="7">
    <source>
        <dbReference type="EnsemblMetazoa" id="tetur04g00880.1"/>
    </source>
</evidence>
<evidence type="ECO:0000313" key="8">
    <source>
        <dbReference type="Proteomes" id="UP000015104"/>
    </source>
</evidence>
<dbReference type="EnsemblMetazoa" id="tetur04g00880.1">
    <property type="protein sequence ID" value="tetur04g00880.1"/>
    <property type="gene ID" value="tetur04g00880"/>
</dbReference>
<dbReference type="Pfam" id="PF02318">
    <property type="entry name" value="FYVE_2"/>
    <property type="match status" value="1"/>
</dbReference>
<sequence length="171" mass="19225">MNGSESKSRWICPNDRELTLRAKLDSGWCVKSGLNSPSSVNQINELEQQVIMDVLRRSQQLEAIESDRISRLQDRLNNMKRNAKGDGSKACALCSDSFGLFGAQCHHCKDCLKSVCSKCGVDTFTPIGEPIWLCKICSETREIWKKSGAWFFQKIPKPSTPNHQSSSSKKR</sequence>
<evidence type="ECO:0000259" key="5">
    <source>
        <dbReference type="PROSITE" id="PS50178"/>
    </source>
</evidence>
<dbReference type="PANTHER" id="PTHR45729:SF6">
    <property type="entry name" value="RABPHILIN, ISOFORM A"/>
    <property type="match status" value="1"/>
</dbReference>
<dbReference type="GO" id="GO:0006886">
    <property type="term" value="P:intracellular protein transport"/>
    <property type="evidence" value="ECO:0007669"/>
    <property type="project" value="InterPro"/>
</dbReference>
<evidence type="ECO:0000259" key="6">
    <source>
        <dbReference type="PROSITE" id="PS50916"/>
    </source>
</evidence>
<evidence type="ECO:0000256" key="3">
    <source>
        <dbReference type="ARBA" id="ARBA00022833"/>
    </source>
</evidence>